<dbReference type="FunFam" id="3.40.50.1440:FF:000001">
    <property type="entry name" value="Cell division protein FtsZ"/>
    <property type="match status" value="1"/>
</dbReference>
<dbReference type="SUPFAM" id="SSF52490">
    <property type="entry name" value="Tubulin nucleotide-binding domain-like"/>
    <property type="match status" value="1"/>
</dbReference>
<keyword evidence="9" id="KW-1185">Reference proteome</keyword>
<gene>
    <name evidence="8" type="ORF">ACHAWO_008875</name>
</gene>
<dbReference type="Gene3D" id="3.40.50.1440">
    <property type="entry name" value="Tubulin/FtsZ, GTPase domain"/>
    <property type="match status" value="1"/>
</dbReference>
<keyword evidence="5" id="KW-0732">Signal</keyword>
<keyword evidence="3" id="KW-0342">GTP-binding</keyword>
<dbReference type="PROSITE" id="PS51257">
    <property type="entry name" value="PROKAR_LIPOPROTEIN"/>
    <property type="match status" value="1"/>
</dbReference>
<proteinExistence type="inferred from homology"/>
<dbReference type="PROSITE" id="PS01135">
    <property type="entry name" value="FTSZ_2"/>
    <property type="match status" value="1"/>
</dbReference>
<accession>A0ABD3NNZ6</accession>
<dbReference type="InterPro" id="IPR024757">
    <property type="entry name" value="FtsZ_C"/>
</dbReference>
<evidence type="ECO:0000313" key="9">
    <source>
        <dbReference type="Proteomes" id="UP001530400"/>
    </source>
</evidence>
<dbReference type="PROSITE" id="PS00227">
    <property type="entry name" value="TUBULIN"/>
    <property type="match status" value="1"/>
</dbReference>
<keyword evidence="2" id="KW-0547">Nucleotide-binding</keyword>
<evidence type="ECO:0000256" key="3">
    <source>
        <dbReference type="ARBA" id="ARBA00023134"/>
    </source>
</evidence>
<dbReference type="InterPro" id="IPR020805">
    <property type="entry name" value="Cell_div_FtsZ_CS"/>
</dbReference>
<reference evidence="8 9" key="1">
    <citation type="submission" date="2024-10" db="EMBL/GenBank/DDBJ databases">
        <title>Updated reference genomes for cyclostephanoid diatoms.</title>
        <authorList>
            <person name="Roberts W.R."/>
            <person name="Alverson A.J."/>
        </authorList>
    </citation>
    <scope>NUCLEOTIDE SEQUENCE [LARGE SCALE GENOMIC DNA]</scope>
    <source>
        <strain evidence="8 9">AJA010-31</strain>
    </source>
</reference>
<evidence type="ECO:0008006" key="10">
    <source>
        <dbReference type="Google" id="ProtNLM"/>
    </source>
</evidence>
<dbReference type="Gene3D" id="3.30.1330.20">
    <property type="entry name" value="Tubulin/FtsZ, C-terminal domain"/>
    <property type="match status" value="1"/>
</dbReference>
<evidence type="ECO:0000256" key="2">
    <source>
        <dbReference type="ARBA" id="ARBA00022741"/>
    </source>
</evidence>
<dbReference type="PANTHER" id="PTHR30314:SF3">
    <property type="entry name" value="MITOCHONDRIAL DIVISION PROTEIN FSZA"/>
    <property type="match status" value="1"/>
</dbReference>
<dbReference type="CDD" id="cd02201">
    <property type="entry name" value="FtsZ_type1"/>
    <property type="match status" value="1"/>
</dbReference>
<dbReference type="Pfam" id="PF12327">
    <property type="entry name" value="FtsZ_C"/>
    <property type="match status" value="1"/>
</dbReference>
<dbReference type="SMART" id="SM00864">
    <property type="entry name" value="Tubulin"/>
    <property type="match status" value="1"/>
</dbReference>
<dbReference type="InterPro" id="IPR008280">
    <property type="entry name" value="Tub_FtsZ_C"/>
</dbReference>
<protein>
    <recommendedName>
        <fullName evidence="10">Plastid division protein FtsZ</fullName>
    </recommendedName>
</protein>
<comment type="caution">
    <text evidence="8">The sequence shown here is derived from an EMBL/GenBank/DDBJ whole genome shotgun (WGS) entry which is preliminary data.</text>
</comment>
<dbReference type="InterPro" id="IPR037103">
    <property type="entry name" value="Tubulin/FtsZ-like_C"/>
</dbReference>
<feature type="domain" description="Tubulin/FtsZ GTPase" evidence="6">
    <location>
        <begin position="104"/>
        <end position="316"/>
    </location>
</feature>
<feature type="chain" id="PRO_5044861636" description="Plastid division protein FtsZ" evidence="5">
    <location>
        <begin position="20"/>
        <end position="509"/>
    </location>
</feature>
<dbReference type="PANTHER" id="PTHR30314">
    <property type="entry name" value="CELL DIVISION PROTEIN FTSZ-RELATED"/>
    <property type="match status" value="1"/>
</dbReference>
<dbReference type="GO" id="GO:0005525">
    <property type="term" value="F:GTP binding"/>
    <property type="evidence" value="ECO:0007669"/>
    <property type="project" value="UniProtKB-KW"/>
</dbReference>
<dbReference type="InterPro" id="IPR036525">
    <property type="entry name" value="Tubulin/FtsZ_GTPase_sf"/>
</dbReference>
<dbReference type="SMART" id="SM00865">
    <property type="entry name" value="Tubulin_C"/>
    <property type="match status" value="1"/>
</dbReference>
<dbReference type="HAMAP" id="MF_00909">
    <property type="entry name" value="FtsZ"/>
    <property type="match status" value="1"/>
</dbReference>
<feature type="region of interest" description="Disordered" evidence="4">
    <location>
        <begin position="447"/>
        <end position="509"/>
    </location>
</feature>
<sequence>MKSKYAVALAALLSVSCNAFIVQQASCTASSPLFANHLDDKSHNNEDMKFTTAVDNGYSPPRDMKNVQFAGIRRMNSSHKSSSTQLRMADRNALIPDGGLSPCVIKVVGVGGGGCNASNASSFIYINCTANKSTQVDRMLDTRVTGVDFWAINTDAQALGRSKAKGARVLNIGSTATRGLGAGGNPEVGRMAAEESRAEISAVVEGTDLCFVTSGMGGGTGSGAAPVVAEVSKEAGALTIGIVTKPFRFEGRRRMKQAVEAIARLRDHVDTVIVVSNDRLLDIIPEDTPMNRAFAVADDILRQGVVGISEIIVKPGLINVDFADVRSVMSDAGTALMGIGIGSGKTGAEDAATAAISSPLLDSSIDNAKGVVFNISGGEGLSLTDVNRAARLIYDSVEEDANVIFGALIDESLEDSISITVLATGFADNSKQNLEYLNDVVSGGLMKDKKSGKGSAPAIPTQQMSRRKNTEPVYDDEEEYEDDKDNSDDESDDGDDRIPSFLRGLKRRR</sequence>
<dbReference type="Pfam" id="PF00091">
    <property type="entry name" value="Tubulin"/>
    <property type="match status" value="1"/>
</dbReference>
<evidence type="ECO:0000313" key="8">
    <source>
        <dbReference type="EMBL" id="KAL3777587.1"/>
    </source>
</evidence>
<evidence type="ECO:0000259" key="7">
    <source>
        <dbReference type="SMART" id="SM00865"/>
    </source>
</evidence>
<name>A0ABD3NNZ6_9STRA</name>
<comment type="similarity">
    <text evidence="1">Belongs to the FtsZ family.</text>
</comment>
<dbReference type="SUPFAM" id="SSF55307">
    <property type="entry name" value="Tubulin C-terminal domain-like"/>
    <property type="match status" value="1"/>
</dbReference>
<dbReference type="InterPro" id="IPR000158">
    <property type="entry name" value="Cell_div_FtsZ"/>
</dbReference>
<dbReference type="PRINTS" id="PR00423">
    <property type="entry name" value="CELLDVISFTSZ"/>
</dbReference>
<dbReference type="Proteomes" id="UP001530400">
    <property type="component" value="Unassembled WGS sequence"/>
</dbReference>
<dbReference type="NCBIfam" id="TIGR00065">
    <property type="entry name" value="ftsZ"/>
    <property type="match status" value="1"/>
</dbReference>
<dbReference type="InterPro" id="IPR018316">
    <property type="entry name" value="Tubulin/FtsZ_2-layer-sand-dom"/>
</dbReference>
<dbReference type="InterPro" id="IPR017975">
    <property type="entry name" value="Tubulin_CS"/>
</dbReference>
<organism evidence="8 9">
    <name type="scientific">Cyclotella atomus</name>
    <dbReference type="NCBI Taxonomy" id="382360"/>
    <lineage>
        <taxon>Eukaryota</taxon>
        <taxon>Sar</taxon>
        <taxon>Stramenopiles</taxon>
        <taxon>Ochrophyta</taxon>
        <taxon>Bacillariophyta</taxon>
        <taxon>Coscinodiscophyceae</taxon>
        <taxon>Thalassiosirophycidae</taxon>
        <taxon>Stephanodiscales</taxon>
        <taxon>Stephanodiscaceae</taxon>
        <taxon>Cyclotella</taxon>
    </lineage>
</organism>
<evidence type="ECO:0000259" key="6">
    <source>
        <dbReference type="SMART" id="SM00864"/>
    </source>
</evidence>
<evidence type="ECO:0000256" key="5">
    <source>
        <dbReference type="SAM" id="SignalP"/>
    </source>
</evidence>
<evidence type="ECO:0000256" key="1">
    <source>
        <dbReference type="ARBA" id="ARBA00009690"/>
    </source>
</evidence>
<feature type="compositionally biased region" description="Acidic residues" evidence="4">
    <location>
        <begin position="473"/>
        <end position="495"/>
    </location>
</feature>
<feature type="signal peptide" evidence="5">
    <location>
        <begin position="1"/>
        <end position="19"/>
    </location>
</feature>
<feature type="domain" description="Tubulin/FtsZ 2-layer sandwich" evidence="7">
    <location>
        <begin position="318"/>
        <end position="435"/>
    </location>
</feature>
<evidence type="ECO:0000256" key="4">
    <source>
        <dbReference type="SAM" id="MobiDB-lite"/>
    </source>
</evidence>
<dbReference type="AlphaFoldDB" id="A0ABD3NNZ6"/>
<dbReference type="EMBL" id="JALLPJ020001036">
    <property type="protein sequence ID" value="KAL3777587.1"/>
    <property type="molecule type" value="Genomic_DNA"/>
</dbReference>
<dbReference type="InterPro" id="IPR045061">
    <property type="entry name" value="FtsZ/CetZ"/>
</dbReference>
<dbReference type="InterPro" id="IPR003008">
    <property type="entry name" value="Tubulin_FtsZ_GTPase"/>
</dbReference>